<dbReference type="EC" id="3.2.1.39" evidence="3"/>
<name>A0A4S2MVQ8_9PEZI</name>
<evidence type="ECO:0000256" key="6">
    <source>
        <dbReference type="ARBA" id="ARBA00023295"/>
    </source>
</evidence>
<accession>A0A4S2MVQ8</accession>
<dbReference type="Gene3D" id="1.10.287.1170">
    <property type="entry name" value="glycoside hydrolase family 81 endo-[beta] glucanase"/>
    <property type="match status" value="1"/>
</dbReference>
<feature type="domain" description="Glycosyl hydrolase family 81 C-terminal" evidence="10">
    <location>
        <begin position="370"/>
        <end position="714"/>
    </location>
</feature>
<gene>
    <name evidence="11" type="ORF">EX30DRAFT_307418</name>
</gene>
<dbReference type="FunCoup" id="A0A4S2MVQ8">
    <property type="interactions" value="185"/>
</dbReference>
<dbReference type="EMBL" id="ML220124">
    <property type="protein sequence ID" value="TGZ80596.1"/>
    <property type="molecule type" value="Genomic_DNA"/>
</dbReference>
<dbReference type="GO" id="GO:0009986">
    <property type="term" value="C:cell surface"/>
    <property type="evidence" value="ECO:0007669"/>
    <property type="project" value="TreeGrafter"/>
</dbReference>
<evidence type="ECO:0000259" key="9">
    <source>
        <dbReference type="Pfam" id="PF03639"/>
    </source>
</evidence>
<dbReference type="InterPro" id="IPR040451">
    <property type="entry name" value="GH81_N"/>
</dbReference>
<evidence type="ECO:0000256" key="8">
    <source>
        <dbReference type="ARBA" id="ARBA00023326"/>
    </source>
</evidence>
<sequence length="725" mass="80340">MLGPISTDPPLAMFTRKTTHPVLPKGVVDSGKPIQTNKFYSNLLLDTQNSPVFTMPYEVWFSNNANEPWGLSVDYREPELRQFGPTQSSNGASEYYINPIFIRSLHFSATEFIRGTSTLELKNLDHMSVDMTFLANKATSTTKRMEVTLVQGMGFISATYYNLVPVFQSSVLFRSMVKQSSYKTGAVKYKITLEDNSIWMLYAWTASGSSALSLQMTNNGKITARGVFSGLVQIAKLSKTTSGNSAVETIYDAASGAWSKGNTLSTTVSGSTGTYGFTFNRQGYGSSEVLMFALPHHVASFNSATTGKLKMALKYNSPTKGVMTAIVSNSWTMIESSLPTNIGWLPVKSGTPATFKPEYLTLQGLIGVFETAQDMEAVTNQDSMYFSGKSLAKYAYLCLTFSDVLNDPVNALACINKLKPAFARFAENRQIFPLVYESNTWRGIISSAIYTTGDPYVDFGSGVYNDHHFHYAYHIQTAALIGYIDKKLTGSTTWITANTPFVNTLIRDVCNPSSQDTYFPVWRSFDWFHGHSWAKGLTASWDGKDEESSSEDVNFYYSMKMWGSLIGDASMEARGNLLLGILKRSINSYMLLSTGNTNHPSSFIGNKVTGIMFENKVHHVTYFGTVAEVHKTQGIHMLPLTAISPYIRSSTFVQQEWNVYWPGGTAVEALTDGWKGVLWANWALFDPVKSHEMFRRVDWVNSWLDGGASRAWYLSFAGLLGGAAV</sequence>
<evidence type="ECO:0000256" key="2">
    <source>
        <dbReference type="ARBA" id="ARBA00010730"/>
    </source>
</evidence>
<evidence type="ECO:0000313" key="12">
    <source>
        <dbReference type="Proteomes" id="UP000298138"/>
    </source>
</evidence>
<keyword evidence="7" id="KW-0961">Cell wall biogenesis/degradation</keyword>
<dbReference type="PANTHER" id="PTHR31983:SF0">
    <property type="entry name" value="GLUCAN ENDO-1,3-BETA-D-GLUCOSIDASE 2"/>
    <property type="match status" value="1"/>
</dbReference>
<dbReference type="GO" id="GO:0042973">
    <property type="term" value="F:glucan endo-1,3-beta-D-glucosidase activity"/>
    <property type="evidence" value="ECO:0007669"/>
    <property type="project" value="UniProtKB-EC"/>
</dbReference>
<keyword evidence="12" id="KW-1185">Reference proteome</keyword>
<dbReference type="Gene3D" id="2.70.98.30">
    <property type="entry name" value="Golgi alpha-mannosidase II, domain 4"/>
    <property type="match status" value="1"/>
</dbReference>
<dbReference type="GO" id="GO:0071555">
    <property type="term" value="P:cell wall organization"/>
    <property type="evidence" value="ECO:0007669"/>
    <property type="project" value="UniProtKB-KW"/>
</dbReference>
<proteinExistence type="inferred from homology"/>
<dbReference type="PROSITE" id="PS52008">
    <property type="entry name" value="GH81"/>
    <property type="match status" value="1"/>
</dbReference>
<evidence type="ECO:0000256" key="4">
    <source>
        <dbReference type="ARBA" id="ARBA00022801"/>
    </source>
</evidence>
<reference evidence="11 12" key="1">
    <citation type="submission" date="2019-04" db="EMBL/GenBank/DDBJ databases">
        <title>Comparative genomics and transcriptomics to analyze fruiting body development in filamentous ascomycetes.</title>
        <authorList>
            <consortium name="DOE Joint Genome Institute"/>
            <person name="Lutkenhaus R."/>
            <person name="Traeger S."/>
            <person name="Breuer J."/>
            <person name="Kuo A."/>
            <person name="Lipzen A."/>
            <person name="Pangilinan J."/>
            <person name="Dilworth D."/>
            <person name="Sandor L."/>
            <person name="Poggeler S."/>
            <person name="Barry K."/>
            <person name="Grigoriev I.V."/>
            <person name="Nowrousian M."/>
        </authorList>
    </citation>
    <scope>NUCLEOTIDE SEQUENCE [LARGE SCALE GENOMIC DNA]</scope>
    <source>
        <strain evidence="11 12">CBS 389.68</strain>
    </source>
</reference>
<evidence type="ECO:0000256" key="5">
    <source>
        <dbReference type="ARBA" id="ARBA00023277"/>
    </source>
</evidence>
<dbReference type="GO" id="GO:0052861">
    <property type="term" value="F:endo-1,3(4)-beta-glucanase activity"/>
    <property type="evidence" value="ECO:0007669"/>
    <property type="project" value="InterPro"/>
</dbReference>
<dbReference type="STRING" id="341454.A0A4S2MVQ8"/>
<evidence type="ECO:0000256" key="1">
    <source>
        <dbReference type="ARBA" id="ARBA00000382"/>
    </source>
</evidence>
<dbReference type="OrthoDB" id="4473401at2759"/>
<dbReference type="InterPro" id="IPR005200">
    <property type="entry name" value="Endo-beta-glucanase"/>
</dbReference>
<dbReference type="Pfam" id="PF03639">
    <property type="entry name" value="Glyco_hydro_81"/>
    <property type="match status" value="1"/>
</dbReference>
<evidence type="ECO:0000256" key="3">
    <source>
        <dbReference type="ARBA" id="ARBA00012780"/>
    </source>
</evidence>
<evidence type="ECO:0000256" key="7">
    <source>
        <dbReference type="ARBA" id="ARBA00023316"/>
    </source>
</evidence>
<dbReference type="GO" id="GO:0000272">
    <property type="term" value="P:polysaccharide catabolic process"/>
    <property type="evidence" value="ECO:0007669"/>
    <property type="project" value="UniProtKB-KW"/>
</dbReference>
<keyword evidence="5" id="KW-0119">Carbohydrate metabolism</keyword>
<organism evidence="11 12">
    <name type="scientific">Ascodesmis nigricans</name>
    <dbReference type="NCBI Taxonomy" id="341454"/>
    <lineage>
        <taxon>Eukaryota</taxon>
        <taxon>Fungi</taxon>
        <taxon>Dikarya</taxon>
        <taxon>Ascomycota</taxon>
        <taxon>Pezizomycotina</taxon>
        <taxon>Pezizomycetes</taxon>
        <taxon>Pezizales</taxon>
        <taxon>Ascodesmidaceae</taxon>
        <taxon>Ascodesmis</taxon>
    </lineage>
</organism>
<dbReference type="InterPro" id="IPR040720">
    <property type="entry name" value="GH81_C"/>
</dbReference>
<protein>
    <recommendedName>
        <fullName evidence="3">glucan endo-1,3-beta-D-glucosidase</fullName>
        <ecNumber evidence="3">3.2.1.39</ecNumber>
    </recommendedName>
</protein>
<feature type="domain" description="Glycosyl hydrolase family 81 N-terminal" evidence="9">
    <location>
        <begin position="20"/>
        <end position="348"/>
    </location>
</feature>
<comment type="similarity">
    <text evidence="2">Belongs to the glycosyl hydrolase 81 family.</text>
</comment>
<dbReference type="Proteomes" id="UP000298138">
    <property type="component" value="Unassembled WGS sequence"/>
</dbReference>
<comment type="catalytic activity">
    <reaction evidence="1">
        <text>Hydrolysis of (1-&gt;3)-beta-D-glucosidic linkages in (1-&gt;3)-beta-D-glucans.</text>
        <dbReference type="EC" id="3.2.1.39"/>
    </reaction>
</comment>
<dbReference type="InParanoid" id="A0A4S2MVQ8"/>
<dbReference type="AlphaFoldDB" id="A0A4S2MVQ8"/>
<evidence type="ECO:0000259" key="10">
    <source>
        <dbReference type="Pfam" id="PF17652"/>
    </source>
</evidence>
<keyword evidence="6" id="KW-0326">Glycosidase</keyword>
<dbReference type="PANTHER" id="PTHR31983">
    <property type="entry name" value="ENDO-1,3(4)-BETA-GLUCANASE 1"/>
    <property type="match status" value="1"/>
</dbReference>
<keyword evidence="8" id="KW-0624">Polysaccharide degradation</keyword>
<evidence type="ECO:0000313" key="11">
    <source>
        <dbReference type="EMBL" id="TGZ80596.1"/>
    </source>
</evidence>
<keyword evidence="4 11" id="KW-0378">Hydrolase</keyword>
<dbReference type="Pfam" id="PF17652">
    <property type="entry name" value="Glyco_hydro81C"/>
    <property type="match status" value="1"/>
</dbReference>